<organism evidence="2">
    <name type="scientific">Lupinus angustifolius</name>
    <name type="common">Narrow-leaved blue lupine</name>
    <dbReference type="NCBI Taxonomy" id="3871"/>
    <lineage>
        <taxon>Eukaryota</taxon>
        <taxon>Viridiplantae</taxon>
        <taxon>Streptophyta</taxon>
        <taxon>Embryophyta</taxon>
        <taxon>Tracheophyta</taxon>
        <taxon>Spermatophyta</taxon>
        <taxon>Magnoliopsida</taxon>
        <taxon>eudicotyledons</taxon>
        <taxon>Gunneridae</taxon>
        <taxon>Pentapetalae</taxon>
        <taxon>rosids</taxon>
        <taxon>fabids</taxon>
        <taxon>Fabales</taxon>
        <taxon>Fabaceae</taxon>
        <taxon>Papilionoideae</taxon>
        <taxon>50 kb inversion clade</taxon>
        <taxon>genistoids sensu lato</taxon>
        <taxon>core genistoids</taxon>
        <taxon>Genisteae</taxon>
        <taxon>Lupinus</taxon>
    </lineage>
</organism>
<evidence type="ECO:0000313" key="2">
    <source>
        <dbReference type="EMBL" id="CCH47196.1"/>
    </source>
</evidence>
<dbReference type="EMBL" id="HE804809">
    <property type="protein sequence ID" value="CCH47196.1"/>
    <property type="molecule type" value="Genomic_DNA"/>
</dbReference>
<name>L0P0V5_LUPAN</name>
<reference evidence="2" key="1">
    <citation type="journal article" date="2013" name="BMC Genomics">
        <title>Comparative genomics of Lupinus angustifolius gene-rich regions: BAC library exploration, genetic mapping and cytogenetics.</title>
        <authorList>
            <person name="Ksiazkiewicz M."/>
            <person name="Wyrwa K."/>
            <person name="Szczepaniak A."/>
            <person name="Rychel S."/>
            <person name="Majcherkiewicz K."/>
            <person name="Przysiecka L."/>
            <person name="Karlowski W."/>
            <person name="Wolko B."/>
            <person name="Naganowska B."/>
        </authorList>
    </citation>
    <scope>NUCLEOTIDE SEQUENCE</scope>
</reference>
<sequence length="86" mass="9523">MLLHHEEIKHKVVQPSQAQGQVSQAPSTRPGRHQALGQVSQHQAPGQSAKRLKHAAEQGTRSAKLLKQAGNSLWFDITLYYTTIES</sequence>
<accession>L0P0V5</accession>
<dbReference type="AlphaFoldDB" id="L0P0V5"/>
<evidence type="ECO:0000256" key="1">
    <source>
        <dbReference type="SAM" id="MobiDB-lite"/>
    </source>
</evidence>
<feature type="compositionally biased region" description="Polar residues" evidence="1">
    <location>
        <begin position="14"/>
        <end position="27"/>
    </location>
</feature>
<proteinExistence type="predicted"/>
<feature type="region of interest" description="Disordered" evidence="1">
    <location>
        <begin position="1"/>
        <end position="56"/>
    </location>
</feature>
<feature type="compositionally biased region" description="Basic and acidic residues" evidence="1">
    <location>
        <begin position="1"/>
        <end position="10"/>
    </location>
</feature>
<feature type="compositionally biased region" description="Polar residues" evidence="1">
    <location>
        <begin position="37"/>
        <end position="46"/>
    </location>
</feature>
<protein>
    <submittedName>
        <fullName evidence="2">Uncharacterized protein</fullName>
    </submittedName>
</protein>